<evidence type="ECO:0000313" key="3">
    <source>
        <dbReference type="EMBL" id="RKU42603.1"/>
    </source>
</evidence>
<feature type="region of interest" description="Disordered" evidence="1">
    <location>
        <begin position="179"/>
        <end position="233"/>
    </location>
</feature>
<protein>
    <recommendedName>
        <fullName evidence="5">Apple domain-containing protein</fullName>
    </recommendedName>
</protein>
<dbReference type="STRING" id="177199.A0A420Y424"/>
<feature type="region of interest" description="Disordered" evidence="1">
    <location>
        <begin position="1"/>
        <end position="68"/>
    </location>
</feature>
<accession>A0A420Y424</accession>
<feature type="compositionally biased region" description="Low complexity" evidence="1">
    <location>
        <begin position="30"/>
        <end position="45"/>
    </location>
</feature>
<evidence type="ECO:0000256" key="2">
    <source>
        <dbReference type="SAM" id="Phobius"/>
    </source>
</evidence>
<comment type="caution">
    <text evidence="3">The sequence shown here is derived from an EMBL/GenBank/DDBJ whole genome shotgun (WGS) entry which is preliminary data.</text>
</comment>
<feature type="compositionally biased region" description="Low complexity" evidence="1">
    <location>
        <begin position="192"/>
        <end position="233"/>
    </location>
</feature>
<gene>
    <name evidence="3" type="ORF">DL546_004764</name>
</gene>
<keyword evidence="2" id="KW-1133">Transmembrane helix</keyword>
<dbReference type="AlphaFoldDB" id="A0A420Y424"/>
<dbReference type="OrthoDB" id="3499003at2759"/>
<keyword evidence="4" id="KW-1185">Reference proteome</keyword>
<dbReference type="Proteomes" id="UP000275385">
    <property type="component" value="Unassembled WGS sequence"/>
</dbReference>
<evidence type="ECO:0000313" key="4">
    <source>
        <dbReference type="Proteomes" id="UP000275385"/>
    </source>
</evidence>
<feature type="transmembrane region" description="Helical" evidence="2">
    <location>
        <begin position="152"/>
        <end position="177"/>
    </location>
</feature>
<reference evidence="3 4" key="1">
    <citation type="submission" date="2018-08" db="EMBL/GenBank/DDBJ databases">
        <title>Draft genome of the lignicolous fungus Coniochaeta pulveracea.</title>
        <authorList>
            <person name="Borstlap C.J."/>
            <person name="De Witt R.N."/>
            <person name="Botha A."/>
            <person name="Volschenk H."/>
        </authorList>
    </citation>
    <scope>NUCLEOTIDE SEQUENCE [LARGE SCALE GENOMIC DNA]</scope>
    <source>
        <strain evidence="3 4">CAB683</strain>
    </source>
</reference>
<sequence length="333" mass="35538">MSQQPGFVLPTSQGSTQPLNRSREHSDASLYQPQPLRQPKLRPLYASEEQPGLEVVHAPTRGGGRAQSISEKAKSIWSGWSGYSRDPSEYTFYREPTPTPEESYEREKCDASIPAARRPGRSSTIALETAASIAPPPRRPKQDVICGIRRRLFTGILVALVLLIVGIVLGVGLGVGLGKHDQRETKDPGPVSSSSAPIPTSSTGPSITPSITSAAAPHSSTSTAVPTTTPTASPTTDCPFVNNTIYQVPGSSIKFLRLCGIDYSENEATDLTHIPTSSFAGCMDNCAGTYGCIGASWGVLAGDSGSEHQCWMKSKLKIGHKVVNDWCFGVLQQ</sequence>
<feature type="compositionally biased region" description="Polar residues" evidence="1">
    <location>
        <begin position="1"/>
        <end position="20"/>
    </location>
</feature>
<keyword evidence="2" id="KW-0812">Transmembrane</keyword>
<organism evidence="3 4">
    <name type="scientific">Coniochaeta pulveracea</name>
    <dbReference type="NCBI Taxonomy" id="177199"/>
    <lineage>
        <taxon>Eukaryota</taxon>
        <taxon>Fungi</taxon>
        <taxon>Dikarya</taxon>
        <taxon>Ascomycota</taxon>
        <taxon>Pezizomycotina</taxon>
        <taxon>Sordariomycetes</taxon>
        <taxon>Sordariomycetidae</taxon>
        <taxon>Coniochaetales</taxon>
        <taxon>Coniochaetaceae</taxon>
        <taxon>Coniochaeta</taxon>
    </lineage>
</organism>
<evidence type="ECO:0000256" key="1">
    <source>
        <dbReference type="SAM" id="MobiDB-lite"/>
    </source>
</evidence>
<keyword evidence="2" id="KW-0472">Membrane</keyword>
<evidence type="ECO:0008006" key="5">
    <source>
        <dbReference type="Google" id="ProtNLM"/>
    </source>
</evidence>
<dbReference type="EMBL" id="QVQW01000054">
    <property type="protein sequence ID" value="RKU42603.1"/>
    <property type="molecule type" value="Genomic_DNA"/>
</dbReference>
<proteinExistence type="predicted"/>
<name>A0A420Y424_9PEZI</name>